<dbReference type="AlphaFoldDB" id="A0A848MUV1"/>
<proteinExistence type="predicted"/>
<sequence>MKLSVKNNGKSKFSPEYEFLIDGKPVKRDRLIDITINMPADGVPRAVFTYEIDELDIQDLDAKEIRRSSDISAGRIVTGTISANVILES</sequence>
<dbReference type="RefSeq" id="WP_169058998.1">
    <property type="nucleotide sequence ID" value="NZ_JABCAG010000046.1"/>
</dbReference>
<gene>
    <name evidence="1" type="ORF">HI921_12930</name>
</gene>
<reference evidence="1 2" key="1">
    <citation type="submission" date="2020-04" db="EMBL/GenBank/DDBJ databases">
        <authorList>
            <person name="Abaymova A."/>
            <person name="Teymurazov M."/>
            <person name="Tazyna O."/>
            <person name="Chatushin Y."/>
            <person name="Svetoch E."/>
            <person name="Pereligyn V."/>
            <person name="Pohylenko V."/>
            <person name="Platonov M."/>
            <person name="Kartsev N."/>
            <person name="Skryabin Y."/>
            <person name="Sizova A."/>
            <person name="Solomentsev V."/>
            <person name="Kislichkina A."/>
            <person name="Bogun A."/>
        </authorList>
    </citation>
    <scope>NUCLEOTIDE SEQUENCE [LARGE SCALE GENOMIC DNA]</scope>
    <source>
        <strain evidence="2">SCPM-O-B-8398 (E28)</strain>
    </source>
</reference>
<dbReference type="Proteomes" id="UP000557857">
    <property type="component" value="Unassembled WGS sequence"/>
</dbReference>
<protein>
    <submittedName>
        <fullName evidence="1">Uncharacterized protein</fullName>
    </submittedName>
</protein>
<evidence type="ECO:0000313" key="1">
    <source>
        <dbReference type="EMBL" id="NMP59356.1"/>
    </source>
</evidence>
<evidence type="ECO:0000313" key="2">
    <source>
        <dbReference type="Proteomes" id="UP000557857"/>
    </source>
</evidence>
<name>A0A848MUV1_ENTMU</name>
<dbReference type="EMBL" id="JABCAG010000046">
    <property type="protein sequence ID" value="NMP59356.1"/>
    <property type="molecule type" value="Genomic_DNA"/>
</dbReference>
<accession>A0A848MUV1</accession>
<organism evidence="1 2">
    <name type="scientific">Enterococcus mundtii</name>
    <dbReference type="NCBI Taxonomy" id="53346"/>
    <lineage>
        <taxon>Bacteria</taxon>
        <taxon>Bacillati</taxon>
        <taxon>Bacillota</taxon>
        <taxon>Bacilli</taxon>
        <taxon>Lactobacillales</taxon>
        <taxon>Enterococcaceae</taxon>
        <taxon>Enterococcus</taxon>
    </lineage>
</organism>
<comment type="caution">
    <text evidence="1">The sequence shown here is derived from an EMBL/GenBank/DDBJ whole genome shotgun (WGS) entry which is preliminary data.</text>
</comment>